<evidence type="ECO:0000259" key="1">
    <source>
        <dbReference type="Pfam" id="PF00535"/>
    </source>
</evidence>
<dbReference type="EMBL" id="BONR01000001">
    <property type="protein sequence ID" value="GIG53428.1"/>
    <property type="molecule type" value="Genomic_DNA"/>
</dbReference>
<dbReference type="InterPro" id="IPR050834">
    <property type="entry name" value="Glycosyltransf_2"/>
</dbReference>
<accession>A0A919UK76</accession>
<dbReference type="InterPro" id="IPR029044">
    <property type="entry name" value="Nucleotide-diphossugar_trans"/>
</dbReference>
<dbReference type="GO" id="GO:0016740">
    <property type="term" value="F:transferase activity"/>
    <property type="evidence" value="ECO:0007669"/>
    <property type="project" value="UniProtKB-KW"/>
</dbReference>
<feature type="domain" description="Glycosyltransferase 2-like" evidence="1">
    <location>
        <begin position="5"/>
        <end position="107"/>
    </location>
</feature>
<organism evidence="2 3">
    <name type="scientific">Demequina activiva</name>
    <dbReference type="NCBI Taxonomy" id="1582364"/>
    <lineage>
        <taxon>Bacteria</taxon>
        <taxon>Bacillati</taxon>
        <taxon>Actinomycetota</taxon>
        <taxon>Actinomycetes</taxon>
        <taxon>Micrococcales</taxon>
        <taxon>Demequinaceae</taxon>
        <taxon>Demequina</taxon>
    </lineage>
</organism>
<dbReference type="PANTHER" id="PTHR43685:SF11">
    <property type="entry name" value="GLYCOSYLTRANSFERASE TAGX-RELATED"/>
    <property type="match status" value="1"/>
</dbReference>
<protein>
    <submittedName>
        <fullName evidence="2">Glycosyl transferase</fullName>
    </submittedName>
</protein>
<dbReference type="AlphaFoldDB" id="A0A919UK76"/>
<dbReference type="RefSeq" id="WP_203652895.1">
    <property type="nucleotide sequence ID" value="NZ_BONR01000001.1"/>
</dbReference>
<name>A0A919UK76_9MICO</name>
<sequence length="347" mass="37986">MRRLSVVMPNYNYEDFVGAAIESALAVDWPDVEVIVVDDGSTDGSRAIIEGFGSRITAIFQDNSGPRVACNAGYEASTGDVVIFLDSDDMVEPSIARELAAVWREGISKVQFPMIRVDRDGEPTGGVYPDLDPAPSPEQVRTWMRATGAYPTPPGSGNAYAREFLARLFPVGDRCGDATDSSTLAAAPFLGDVVTLTTPLVRYREHGANRSYLLAEGDRFRKQLERAYQRHLFALDISGHQEDGMRPLFRGRHLLQLRVAHHRLHPGERPIPGDSGWRMARDACTSPFAPGPESATHRLMVAAWSLAVLASPRPLARRLIDARFRQGAADAVRRRTATHAARPAASA</sequence>
<keyword evidence="2" id="KW-0808">Transferase</keyword>
<proteinExistence type="predicted"/>
<gene>
    <name evidence="2" type="primary">pssF</name>
    <name evidence="2" type="ORF">Dac01nite_01800</name>
</gene>
<keyword evidence="3" id="KW-1185">Reference proteome</keyword>
<comment type="caution">
    <text evidence="2">The sequence shown here is derived from an EMBL/GenBank/DDBJ whole genome shotgun (WGS) entry which is preliminary data.</text>
</comment>
<dbReference type="Pfam" id="PF00535">
    <property type="entry name" value="Glycos_transf_2"/>
    <property type="match status" value="1"/>
</dbReference>
<evidence type="ECO:0000313" key="2">
    <source>
        <dbReference type="EMBL" id="GIG53428.1"/>
    </source>
</evidence>
<dbReference type="InterPro" id="IPR001173">
    <property type="entry name" value="Glyco_trans_2-like"/>
</dbReference>
<evidence type="ECO:0000313" key="3">
    <source>
        <dbReference type="Proteomes" id="UP000652354"/>
    </source>
</evidence>
<dbReference type="CDD" id="cd00761">
    <property type="entry name" value="Glyco_tranf_GTA_type"/>
    <property type="match status" value="1"/>
</dbReference>
<reference evidence="2" key="1">
    <citation type="submission" date="2021-01" db="EMBL/GenBank/DDBJ databases">
        <title>Whole genome shotgun sequence of Demequina activiva NBRC 110675.</title>
        <authorList>
            <person name="Komaki H."/>
            <person name="Tamura T."/>
        </authorList>
    </citation>
    <scope>NUCLEOTIDE SEQUENCE</scope>
    <source>
        <strain evidence="2">NBRC 110675</strain>
    </source>
</reference>
<dbReference type="PANTHER" id="PTHR43685">
    <property type="entry name" value="GLYCOSYLTRANSFERASE"/>
    <property type="match status" value="1"/>
</dbReference>
<dbReference type="SUPFAM" id="SSF53448">
    <property type="entry name" value="Nucleotide-diphospho-sugar transferases"/>
    <property type="match status" value="1"/>
</dbReference>
<dbReference type="Gene3D" id="3.90.550.10">
    <property type="entry name" value="Spore Coat Polysaccharide Biosynthesis Protein SpsA, Chain A"/>
    <property type="match status" value="1"/>
</dbReference>
<dbReference type="Proteomes" id="UP000652354">
    <property type="component" value="Unassembled WGS sequence"/>
</dbReference>